<evidence type="ECO:0000313" key="9">
    <source>
        <dbReference type="EMBL" id="NUQ88446.1"/>
    </source>
</evidence>
<name>A0A850CAE7_9ACTN</name>
<feature type="transmembrane region" description="Helical" evidence="8">
    <location>
        <begin position="264"/>
        <end position="283"/>
    </location>
</feature>
<feature type="transmembrane region" description="Helical" evidence="8">
    <location>
        <begin position="179"/>
        <end position="205"/>
    </location>
</feature>
<feature type="transmembrane region" description="Helical" evidence="8">
    <location>
        <begin position="226"/>
        <end position="252"/>
    </location>
</feature>
<dbReference type="GO" id="GO:0005886">
    <property type="term" value="C:plasma membrane"/>
    <property type="evidence" value="ECO:0007669"/>
    <property type="project" value="UniProtKB-SubCell"/>
</dbReference>
<dbReference type="Pfam" id="PF02653">
    <property type="entry name" value="BPD_transp_2"/>
    <property type="match status" value="1"/>
</dbReference>
<feature type="transmembrane region" description="Helical" evidence="8">
    <location>
        <begin position="64"/>
        <end position="85"/>
    </location>
</feature>
<dbReference type="Proteomes" id="UP000574690">
    <property type="component" value="Unassembled WGS sequence"/>
</dbReference>
<feature type="transmembrane region" description="Helical" evidence="8">
    <location>
        <begin position="290"/>
        <end position="312"/>
    </location>
</feature>
<gene>
    <name evidence="9" type="ORF">HOQ43_08290</name>
</gene>
<feature type="transmembrane region" description="Helical" evidence="8">
    <location>
        <begin position="115"/>
        <end position="135"/>
    </location>
</feature>
<evidence type="ECO:0000256" key="6">
    <source>
        <dbReference type="ARBA" id="ARBA00022989"/>
    </source>
</evidence>
<dbReference type="InterPro" id="IPR001851">
    <property type="entry name" value="ABC_transp_permease"/>
</dbReference>
<comment type="caution">
    <text evidence="9">The sequence shown here is derived from an EMBL/GenBank/DDBJ whole genome shotgun (WGS) entry which is preliminary data.</text>
</comment>
<dbReference type="PANTHER" id="PTHR32196">
    <property type="entry name" value="ABC TRANSPORTER PERMEASE PROTEIN YPHD-RELATED-RELATED"/>
    <property type="match status" value="1"/>
</dbReference>
<feature type="transmembrane region" description="Helical" evidence="8">
    <location>
        <begin position="142"/>
        <end position="159"/>
    </location>
</feature>
<evidence type="ECO:0000256" key="3">
    <source>
        <dbReference type="ARBA" id="ARBA00022475"/>
    </source>
</evidence>
<evidence type="ECO:0000256" key="1">
    <source>
        <dbReference type="ARBA" id="ARBA00004651"/>
    </source>
</evidence>
<dbReference type="CDD" id="cd06579">
    <property type="entry name" value="TM_PBP1_transp_AraH_like"/>
    <property type="match status" value="1"/>
</dbReference>
<protein>
    <submittedName>
        <fullName evidence="9">ABC transporter permease</fullName>
    </submittedName>
</protein>
<keyword evidence="4" id="KW-0997">Cell inner membrane</keyword>
<keyword evidence="3" id="KW-1003">Cell membrane</keyword>
<evidence type="ECO:0000256" key="7">
    <source>
        <dbReference type="ARBA" id="ARBA00023136"/>
    </source>
</evidence>
<accession>A0A850CAE7</accession>
<feature type="transmembrane region" description="Helical" evidence="8">
    <location>
        <begin position="32"/>
        <end position="52"/>
    </location>
</feature>
<feature type="transmembrane region" description="Helical" evidence="8">
    <location>
        <begin position="92"/>
        <end position="109"/>
    </location>
</feature>
<reference evidence="9 10" key="1">
    <citation type="submission" date="2020-05" db="EMBL/GenBank/DDBJ databases">
        <title>DNA-SIP metagenomic assembled genomes.</title>
        <authorList>
            <person name="Yu J."/>
        </authorList>
    </citation>
    <scope>NUCLEOTIDE SEQUENCE [LARGE SCALE GENOMIC DNA]</scope>
    <source>
        <strain evidence="9">Bin5.27</strain>
    </source>
</reference>
<evidence type="ECO:0000256" key="4">
    <source>
        <dbReference type="ARBA" id="ARBA00022519"/>
    </source>
</evidence>
<organism evidence="9 10">
    <name type="scientific">Glycomyces artemisiae</name>
    <dbReference type="NCBI Taxonomy" id="1076443"/>
    <lineage>
        <taxon>Bacteria</taxon>
        <taxon>Bacillati</taxon>
        <taxon>Actinomycetota</taxon>
        <taxon>Actinomycetes</taxon>
        <taxon>Glycomycetales</taxon>
        <taxon>Glycomycetaceae</taxon>
        <taxon>Glycomyces</taxon>
    </lineage>
</organism>
<proteinExistence type="predicted"/>
<dbReference type="PANTHER" id="PTHR32196:SF21">
    <property type="entry name" value="ABC TRANSPORTER PERMEASE PROTEIN YPHD-RELATED"/>
    <property type="match status" value="1"/>
</dbReference>
<evidence type="ECO:0000256" key="5">
    <source>
        <dbReference type="ARBA" id="ARBA00022692"/>
    </source>
</evidence>
<keyword evidence="5 8" id="KW-0812">Transmembrane</keyword>
<keyword evidence="6 8" id="KW-1133">Transmembrane helix</keyword>
<dbReference type="EMBL" id="JABFXE010000352">
    <property type="protein sequence ID" value="NUQ88446.1"/>
    <property type="molecule type" value="Genomic_DNA"/>
</dbReference>
<sequence length="347" mass="34960">MNESTIPAAVTDERRSAVAPERRRTIGAGRFIEAYALVGLLVAIAIFFAVWPKTSGSFASVANLQILVGNQAVIGIIALGALIPLIANEWDLSIGAVAGVTAVFTAAALSAGHGIALSALIGVGCGLAIGLVNALVITRARVNGVITTLGVATILEGVVNQRTNGVAITTDIPDAVVDFGLGTTAGVPSLALVLIAVALLVYYVLDHTPWGRYLYALGSSPSAARLVGIRNGVVVGVAFVSASLLAAVGGVLQVARQAGADPRVGVGFTLPALAAAFLSAASVKPGKYNVGGTIVAIFFLAVLNNGLSLAGVPAYVSSYLNGAALVVGVGLAVWLGRRRTRQAPHGG</sequence>
<feature type="transmembrane region" description="Helical" evidence="8">
    <location>
        <begin position="318"/>
        <end position="336"/>
    </location>
</feature>
<evidence type="ECO:0000256" key="8">
    <source>
        <dbReference type="SAM" id="Phobius"/>
    </source>
</evidence>
<evidence type="ECO:0000313" key="10">
    <source>
        <dbReference type="Proteomes" id="UP000574690"/>
    </source>
</evidence>
<dbReference type="GO" id="GO:0022857">
    <property type="term" value="F:transmembrane transporter activity"/>
    <property type="evidence" value="ECO:0007669"/>
    <property type="project" value="InterPro"/>
</dbReference>
<comment type="subcellular location">
    <subcellularLocation>
        <location evidence="1">Cell membrane</location>
        <topology evidence="1">Multi-pass membrane protein</topology>
    </subcellularLocation>
</comment>
<keyword evidence="7 8" id="KW-0472">Membrane</keyword>
<dbReference type="AlphaFoldDB" id="A0A850CAE7"/>
<keyword evidence="2" id="KW-0813">Transport</keyword>
<evidence type="ECO:0000256" key="2">
    <source>
        <dbReference type="ARBA" id="ARBA00022448"/>
    </source>
</evidence>